<name>A0ACB5QTD2_9BURK</name>
<dbReference type="Proteomes" id="UP001055013">
    <property type="component" value="Unassembled WGS sequence"/>
</dbReference>
<protein>
    <submittedName>
        <fullName evidence="1">Uncharacterized protein</fullName>
    </submittedName>
</protein>
<sequence>MKEYRSLSHTRWDCKYHVVFIPSGGWHSIVNAVVPYDQLDLKVEHWCREILEMSPTALAIAKRSFNADSDSIRGIAGQGMKALAMYYETAESKEGVNAFLEKRKPRFREVAAGKADQ</sequence>
<organism evidence="1 2">
    <name type="scientific">Caballeronia novacaledonica</name>
    <dbReference type="NCBI Taxonomy" id="1544861"/>
    <lineage>
        <taxon>Bacteria</taxon>
        <taxon>Pseudomonadati</taxon>
        <taxon>Pseudomonadota</taxon>
        <taxon>Betaproteobacteria</taxon>
        <taxon>Burkholderiales</taxon>
        <taxon>Burkholderiaceae</taxon>
        <taxon>Caballeronia</taxon>
    </lineage>
</organism>
<gene>
    <name evidence="1" type="ORF">CBA19CS22_17810</name>
</gene>
<proteinExistence type="predicted"/>
<comment type="caution">
    <text evidence="1">The sequence shown here is derived from an EMBL/GenBank/DDBJ whole genome shotgun (WGS) entry which is preliminary data.</text>
</comment>
<keyword evidence="2" id="KW-1185">Reference proteome</keyword>
<dbReference type="EMBL" id="BPUR01000009">
    <property type="protein sequence ID" value="GJH18426.1"/>
    <property type="molecule type" value="Genomic_DNA"/>
</dbReference>
<accession>A0ACB5QTD2</accession>
<evidence type="ECO:0000313" key="2">
    <source>
        <dbReference type="Proteomes" id="UP001055013"/>
    </source>
</evidence>
<evidence type="ECO:0000313" key="1">
    <source>
        <dbReference type="EMBL" id="GJH18426.1"/>
    </source>
</evidence>
<reference evidence="1" key="1">
    <citation type="submission" date="2021-09" db="EMBL/GenBank/DDBJ databases">
        <title>Isolation and characterization of 3-chlorobenzoate degrading bacteria from soils in Shizuoka.</title>
        <authorList>
            <person name="Ifat A."/>
            <person name="Ogawa N."/>
            <person name="Kimbara K."/>
            <person name="Moriuchi R."/>
            <person name="Dohra H."/>
            <person name="Shintani M."/>
        </authorList>
    </citation>
    <scope>NUCLEOTIDE SEQUENCE</scope>
    <source>
        <strain evidence="1">19CS2-2</strain>
    </source>
</reference>